<evidence type="ECO:0000256" key="4">
    <source>
        <dbReference type="ARBA" id="ARBA00022605"/>
    </source>
</evidence>
<dbReference type="PANTHER" id="PTHR10314">
    <property type="entry name" value="CYSTATHIONINE BETA-SYNTHASE"/>
    <property type="match status" value="1"/>
</dbReference>
<evidence type="ECO:0000256" key="2">
    <source>
        <dbReference type="ARBA" id="ARBA00007103"/>
    </source>
</evidence>
<dbReference type="InterPro" id="IPR001216">
    <property type="entry name" value="P-phosphate_BS"/>
</dbReference>
<name>A0A832GK62_9BACT</name>
<dbReference type="Gene3D" id="3.40.50.1100">
    <property type="match status" value="2"/>
</dbReference>
<keyword evidence="7" id="KW-0198">Cysteine biosynthesis</keyword>
<dbReference type="InterPro" id="IPR001926">
    <property type="entry name" value="TrpB-like_PALP"/>
</dbReference>
<feature type="domain" description="Tryptophan synthase beta chain-like PALP" evidence="10">
    <location>
        <begin position="12"/>
        <end position="292"/>
    </location>
</feature>
<sequence length="305" mass="33944">MKDPSKPINSLFDLIGNTPLLDLSDLLGPEGKVKLYAKAEWFNPGGSIKDRPAKEIILQAEERGELNNSKVILDATSGNMGIAYTLLGRAKGYKVTLCLPENVSPERKRLLEIFGAELILTDPLEGIDGAILKARELYRENPEKYFYADQYSNVANYLAHYKTTGPEIWEQTKGEITHFIAGLGTSGTMMGVGRYLKQRNPNIRLIGIQPDSPLHGIEGLKHMESALKPALFQESLLDDFLYVSTEEAYWWVKFLLRKKGYFVGVSSGAALACAIKLAKTLKEGCVVTVFPDGGFKYLSEAFWRD</sequence>
<dbReference type="InterPro" id="IPR050214">
    <property type="entry name" value="Cys_Synth/Cystath_Beta-Synth"/>
</dbReference>
<evidence type="ECO:0000256" key="5">
    <source>
        <dbReference type="ARBA" id="ARBA00022679"/>
    </source>
</evidence>
<dbReference type="FunFam" id="3.40.50.1100:FF:000016">
    <property type="entry name" value="Cysteine synthase A"/>
    <property type="match status" value="1"/>
</dbReference>
<evidence type="ECO:0000256" key="8">
    <source>
        <dbReference type="ARBA" id="ARBA00030296"/>
    </source>
</evidence>
<dbReference type="EMBL" id="DSZU01000024">
    <property type="protein sequence ID" value="HGV54723.1"/>
    <property type="molecule type" value="Genomic_DNA"/>
</dbReference>
<dbReference type="AlphaFoldDB" id="A0A832GK62"/>
<comment type="similarity">
    <text evidence="2">Belongs to the cysteine synthase/cystathionine beta-synthase family.</text>
</comment>
<evidence type="ECO:0000256" key="1">
    <source>
        <dbReference type="ARBA" id="ARBA00001933"/>
    </source>
</evidence>
<evidence type="ECO:0000256" key="7">
    <source>
        <dbReference type="ARBA" id="ARBA00023192"/>
    </source>
</evidence>
<evidence type="ECO:0000313" key="11">
    <source>
        <dbReference type="EMBL" id="HGV54723.1"/>
    </source>
</evidence>
<evidence type="ECO:0000256" key="6">
    <source>
        <dbReference type="ARBA" id="ARBA00022898"/>
    </source>
</evidence>
<evidence type="ECO:0000259" key="10">
    <source>
        <dbReference type="Pfam" id="PF00291"/>
    </source>
</evidence>
<comment type="cofactor">
    <cofactor evidence="1">
        <name>pyridoxal 5'-phosphate</name>
        <dbReference type="ChEBI" id="CHEBI:597326"/>
    </cofactor>
</comment>
<reference evidence="11" key="1">
    <citation type="journal article" date="2020" name="mSystems">
        <title>Genome- and Community-Level Interaction Insights into Carbon Utilization and Element Cycling Functions of Hydrothermarchaeota in Hydrothermal Sediment.</title>
        <authorList>
            <person name="Zhou Z."/>
            <person name="Liu Y."/>
            <person name="Xu W."/>
            <person name="Pan J."/>
            <person name="Luo Z.H."/>
            <person name="Li M."/>
        </authorList>
    </citation>
    <scope>NUCLEOTIDE SEQUENCE [LARGE SCALE GENOMIC DNA]</scope>
    <source>
        <strain evidence="11">SpSt-605</strain>
    </source>
</reference>
<dbReference type="PROSITE" id="PS00901">
    <property type="entry name" value="CYS_SYNTHASE"/>
    <property type="match status" value="1"/>
</dbReference>
<dbReference type="SUPFAM" id="SSF53686">
    <property type="entry name" value="Tryptophan synthase beta subunit-like PLP-dependent enzymes"/>
    <property type="match status" value="1"/>
</dbReference>
<dbReference type="GO" id="GO:0016765">
    <property type="term" value="F:transferase activity, transferring alkyl or aryl (other than methyl) groups"/>
    <property type="evidence" value="ECO:0007669"/>
    <property type="project" value="UniProtKB-ARBA"/>
</dbReference>
<evidence type="ECO:0000256" key="9">
    <source>
        <dbReference type="ARBA" id="ARBA00033075"/>
    </source>
</evidence>
<proteinExistence type="inferred from homology"/>
<dbReference type="Pfam" id="PF00291">
    <property type="entry name" value="PALP"/>
    <property type="match status" value="1"/>
</dbReference>
<protein>
    <recommendedName>
        <fullName evidence="3">Cysteine synthase</fullName>
    </recommendedName>
    <alternativeName>
        <fullName evidence="8">O-acetylserine (thiol)-lyase</fullName>
    </alternativeName>
    <alternativeName>
        <fullName evidence="9">O-acetylserine sulfhydrylase</fullName>
    </alternativeName>
</protein>
<dbReference type="CDD" id="cd01561">
    <property type="entry name" value="CBS_like"/>
    <property type="match status" value="1"/>
</dbReference>
<evidence type="ECO:0000256" key="3">
    <source>
        <dbReference type="ARBA" id="ARBA00019371"/>
    </source>
</evidence>
<keyword evidence="4" id="KW-0028">Amino-acid biosynthesis</keyword>
<keyword evidence="6" id="KW-0663">Pyridoxal phosphate</keyword>
<keyword evidence="5" id="KW-0808">Transferase</keyword>
<gene>
    <name evidence="11" type="ORF">ENT73_01365</name>
</gene>
<dbReference type="GO" id="GO:0006535">
    <property type="term" value="P:cysteine biosynthetic process from serine"/>
    <property type="evidence" value="ECO:0007669"/>
    <property type="project" value="InterPro"/>
</dbReference>
<dbReference type="InterPro" id="IPR036052">
    <property type="entry name" value="TrpB-like_PALP_sf"/>
</dbReference>
<organism evidence="11">
    <name type="scientific">Caldimicrobium thiodismutans</name>
    <dbReference type="NCBI Taxonomy" id="1653476"/>
    <lineage>
        <taxon>Bacteria</taxon>
        <taxon>Pseudomonadati</taxon>
        <taxon>Thermodesulfobacteriota</taxon>
        <taxon>Thermodesulfobacteria</taxon>
        <taxon>Thermodesulfobacteriales</taxon>
        <taxon>Thermodesulfobacteriaceae</taxon>
        <taxon>Caldimicrobium</taxon>
    </lineage>
</organism>
<comment type="caution">
    <text evidence="11">The sequence shown here is derived from an EMBL/GenBank/DDBJ whole genome shotgun (WGS) entry which is preliminary data.</text>
</comment>
<accession>A0A832GK62</accession>